<protein>
    <submittedName>
        <fullName evidence="4">AAA family ATPase</fullName>
    </submittedName>
</protein>
<dbReference type="Gene3D" id="3.40.50.300">
    <property type="entry name" value="P-loop containing nucleotide triphosphate hydrolases"/>
    <property type="match status" value="2"/>
</dbReference>
<feature type="coiled-coil region" evidence="1">
    <location>
        <begin position="542"/>
        <end position="583"/>
    </location>
</feature>
<keyword evidence="2" id="KW-0812">Transmembrane</keyword>
<evidence type="ECO:0000259" key="3">
    <source>
        <dbReference type="Pfam" id="PF13514"/>
    </source>
</evidence>
<reference evidence="5" key="1">
    <citation type="journal article" date="2019" name="Int. J. Syst. Evol. Microbiol.">
        <title>The Global Catalogue of Microorganisms (GCM) 10K type strain sequencing project: providing services to taxonomists for standard genome sequencing and annotation.</title>
        <authorList>
            <consortium name="The Broad Institute Genomics Platform"/>
            <consortium name="The Broad Institute Genome Sequencing Center for Infectious Disease"/>
            <person name="Wu L."/>
            <person name="Ma J."/>
        </authorList>
    </citation>
    <scope>NUCLEOTIDE SEQUENCE [LARGE SCALE GENOMIC DNA]</scope>
    <source>
        <strain evidence="5">CCUG 56754</strain>
    </source>
</reference>
<gene>
    <name evidence="4" type="ORF">ACFQ3N_04330</name>
</gene>
<evidence type="ECO:0000313" key="5">
    <source>
        <dbReference type="Proteomes" id="UP001597040"/>
    </source>
</evidence>
<feature type="transmembrane region" description="Helical" evidence="2">
    <location>
        <begin position="470"/>
        <end position="487"/>
    </location>
</feature>
<keyword evidence="1" id="KW-0175">Coiled coil</keyword>
<comment type="caution">
    <text evidence="4">The sequence shown here is derived from an EMBL/GenBank/DDBJ whole genome shotgun (WGS) entry which is preliminary data.</text>
</comment>
<feature type="domain" description="YhaN AAA" evidence="3">
    <location>
        <begin position="1"/>
        <end position="199"/>
    </location>
</feature>
<dbReference type="PANTHER" id="PTHR41259">
    <property type="entry name" value="DOUBLE-STRAND BREAK REPAIR RAD50 ATPASE, PUTATIVE-RELATED"/>
    <property type="match status" value="1"/>
</dbReference>
<keyword evidence="2" id="KW-0472">Membrane</keyword>
<dbReference type="SUPFAM" id="SSF52540">
    <property type="entry name" value="P-loop containing nucleoside triphosphate hydrolases"/>
    <property type="match status" value="1"/>
</dbReference>
<keyword evidence="2" id="KW-1133">Transmembrane helix</keyword>
<keyword evidence="5" id="KW-1185">Reference proteome</keyword>
<dbReference type="RefSeq" id="WP_390359911.1">
    <property type="nucleotide sequence ID" value="NZ_JBHTKJ010000008.1"/>
</dbReference>
<dbReference type="InterPro" id="IPR038734">
    <property type="entry name" value="YhaN_AAA"/>
</dbReference>
<dbReference type="Proteomes" id="UP001597040">
    <property type="component" value="Unassembled WGS sequence"/>
</dbReference>
<sequence length="989" mass="117325">MKLGQATVYGFGKWVDFTIDFSEQSFICVYGENESGKSTLQQFILFMLFGLPPKMRAFYRPKTSSRMGGRLTVSDPEFGEFTIERLDNVRNGAAKCFGPDGSEFDEDWLKERLNGMTHDTYQSIFSFSAMDLYGLRNMSEEDLGEVLLGIGLTGSKSIYAIEKRLENKASELFKPNGRKPAINKQLESLDELFIRLHKYKNSEATYREKKAAAQALTDDIALLRSRSTQESKRRSIVEKQQHVLPIIHQYHNCTNNLQNYPACISFPENGIDRLQAIKDKLLPLKSELTVLEDNKQKYETKLDEITKSLHDESVYKQLEEMLKQKDLFLENKNNIKKLQQSIYKVETEIKMELDQLNMGIEPKDLETISLPFYIEKTWNQLKHDADQLSVVKEQLQQEESTIKKQRFYLSNQKQEKQDLLLPEKQVNELNERINTYNRQRYLQQVNQKKAEQQGVWEELKREKTKRSSQVLIGSVVLASLLGISGMVMDSFILYVMMSLFLIVGSSQWVWRNYSIRLMERIMHEQENDMPINQPSIDEKDIAEELLAEHKKHNSDLQSVEEQLKALNTQLIQWEERKKLIENRESRFNQQVEDQYANYSFLKNVRIMYWPEFYHTIKHVMKLMEQKRSDQEEYRKLIERQERYNYNIHRFFEERAWRASTEAMEENVVFMEEQLENYRNQRNLAKQYTDLVKENKNEQYMMTQRMRTYEREVEALYTSAHVETEDDFFKKAKQWKEMQLIVQNQQQLFSQLRAIFSKDESEELLKKDMNESNLKEEHIHIKEKEVEIENNIEKKRQELAYVNTELSNMESSETYSELMHRFGMEQEQLQKLANEWAVFRTAKEMLLETKRNYRDKYLSKVISKTSSYFGELTDGQYEYVFAPTEEMPFQVEAKDGVRYIVNELSQGTIDQLYVSLRLAISEVMIEEHRLPFIIDDAFVHFDAVRTKQVMKIMDRFSHDQQILLFTCKREVLEWTKQTKTINLANSVRIS</sequence>
<evidence type="ECO:0000256" key="2">
    <source>
        <dbReference type="SAM" id="Phobius"/>
    </source>
</evidence>
<evidence type="ECO:0000313" key="4">
    <source>
        <dbReference type="EMBL" id="MFD1037652.1"/>
    </source>
</evidence>
<organism evidence="4 5">
    <name type="scientific">Virgibacillus byunsanensis</name>
    <dbReference type="NCBI Taxonomy" id="570945"/>
    <lineage>
        <taxon>Bacteria</taxon>
        <taxon>Bacillati</taxon>
        <taxon>Bacillota</taxon>
        <taxon>Bacilli</taxon>
        <taxon>Bacillales</taxon>
        <taxon>Bacillaceae</taxon>
        <taxon>Virgibacillus</taxon>
    </lineage>
</organism>
<proteinExistence type="predicted"/>
<dbReference type="InterPro" id="IPR027417">
    <property type="entry name" value="P-loop_NTPase"/>
</dbReference>
<dbReference type="EMBL" id="JBHTKJ010000008">
    <property type="protein sequence ID" value="MFD1037652.1"/>
    <property type="molecule type" value="Genomic_DNA"/>
</dbReference>
<dbReference type="Pfam" id="PF13514">
    <property type="entry name" value="AAA_27"/>
    <property type="match status" value="1"/>
</dbReference>
<accession>A0ABW3LH25</accession>
<feature type="coiled-coil region" evidence="1">
    <location>
        <begin position="619"/>
        <end position="690"/>
    </location>
</feature>
<name>A0ABW3LH25_9BACI</name>
<evidence type="ECO:0000256" key="1">
    <source>
        <dbReference type="SAM" id="Coils"/>
    </source>
</evidence>
<dbReference type="PANTHER" id="PTHR41259:SF1">
    <property type="entry name" value="DOUBLE-STRAND BREAK REPAIR RAD50 ATPASE, PUTATIVE-RELATED"/>
    <property type="match status" value="1"/>
</dbReference>